<dbReference type="GO" id="GO:0000049">
    <property type="term" value="F:tRNA binding"/>
    <property type="evidence" value="ECO:0007669"/>
    <property type="project" value="InterPro"/>
</dbReference>
<keyword evidence="4" id="KW-1185">Reference proteome</keyword>
<evidence type="ECO:0008006" key="5">
    <source>
        <dbReference type="Google" id="ProtNLM"/>
    </source>
</evidence>
<dbReference type="Gene3D" id="3.40.50.620">
    <property type="entry name" value="HUPs"/>
    <property type="match status" value="1"/>
</dbReference>
<evidence type="ECO:0000256" key="1">
    <source>
        <dbReference type="ARBA" id="ARBA00022490"/>
    </source>
</evidence>
<dbReference type="GO" id="GO:0005829">
    <property type="term" value="C:cytosol"/>
    <property type="evidence" value="ECO:0007669"/>
    <property type="project" value="TreeGrafter"/>
</dbReference>
<dbReference type="InterPro" id="IPR014729">
    <property type="entry name" value="Rossmann-like_a/b/a_fold"/>
</dbReference>
<dbReference type="Proteomes" id="UP001311799">
    <property type="component" value="Unassembled WGS sequence"/>
</dbReference>
<evidence type="ECO:0000256" key="2">
    <source>
        <dbReference type="ARBA" id="ARBA00022694"/>
    </source>
</evidence>
<dbReference type="AlphaFoldDB" id="A0AAV9XT50"/>
<protein>
    <recommendedName>
        <fullName evidence="5">Cytoplasmic tRNA 2-thiolation protein 2</fullName>
    </recommendedName>
</protein>
<dbReference type="GO" id="GO:0016783">
    <property type="term" value="F:sulfurtransferase activity"/>
    <property type="evidence" value="ECO:0007669"/>
    <property type="project" value="TreeGrafter"/>
</dbReference>
<evidence type="ECO:0000313" key="4">
    <source>
        <dbReference type="Proteomes" id="UP001311799"/>
    </source>
</evidence>
<keyword evidence="2" id="KW-0819">tRNA processing</keyword>
<reference evidence="3 4" key="1">
    <citation type="submission" date="2023-10" db="EMBL/GenBank/DDBJ databases">
        <title>Comparative genomics analysis reveals potential genetic determinants of host preference in Cryptosporidium xiaoi.</title>
        <authorList>
            <person name="Xiao L."/>
            <person name="Li J."/>
        </authorList>
    </citation>
    <scope>NUCLEOTIDE SEQUENCE [LARGE SCALE GENOMIC DNA]</scope>
    <source>
        <strain evidence="3 4">52996</strain>
    </source>
</reference>
<gene>
    <name evidence="3" type="ORF">RS030_81328</name>
</gene>
<organism evidence="3 4">
    <name type="scientific">Cryptosporidium xiaoi</name>
    <dbReference type="NCBI Taxonomy" id="659607"/>
    <lineage>
        <taxon>Eukaryota</taxon>
        <taxon>Sar</taxon>
        <taxon>Alveolata</taxon>
        <taxon>Apicomplexa</taxon>
        <taxon>Conoidasida</taxon>
        <taxon>Coccidia</taxon>
        <taxon>Eucoccidiorida</taxon>
        <taxon>Eimeriorina</taxon>
        <taxon>Cryptosporidiidae</taxon>
        <taxon>Cryptosporidium</taxon>
    </lineage>
</organism>
<accession>A0AAV9XT50</accession>
<sequence length="364" mass="42116">MNAKICHKCKNNNANVNTRGLLCYDCFSAFIEQNIRREIRIGAIERLKRLNKDYIKVKPPKSNLYVSLGFGFSSQALLKLLSIIPNSGKRPYYQIKGFINVDTSCLVEKDPTEYYNQLKLFISKNFVDCSKEYIDSIKLHIIPFCSSFKDQNNKSCEELRLKIVEIIKKHLSIGTDYIKLLIQLIVIKDIKNYLDGDSSKFKCLIMASTSDSIVSESLQYMTLSSGIHAKCLFEYLDHRWESEKSSLFLIRPLKNISMREIMLYWRHKTSYYMNCTIGAEISIRKSRVEHETDKFVFAQNEKVPNVSNIFLKLNDTYMHNIEVTSKTTNNCYNCGVKLPAQSEPECVICKVLTNSILYELKIQS</sequence>
<dbReference type="PANTHER" id="PTHR20882">
    <property type="entry name" value="CYTOPLASMIC TRNA 2-THIOLATION PROTEIN 2"/>
    <property type="match status" value="1"/>
</dbReference>
<dbReference type="PANTHER" id="PTHR20882:SF14">
    <property type="entry name" value="CYTOPLASMIC TRNA 2-THIOLATION PROTEIN 2"/>
    <property type="match status" value="1"/>
</dbReference>
<dbReference type="GO" id="GO:0002143">
    <property type="term" value="P:tRNA wobble position uridine thiolation"/>
    <property type="evidence" value="ECO:0007669"/>
    <property type="project" value="TreeGrafter"/>
</dbReference>
<dbReference type="InterPro" id="IPR019407">
    <property type="entry name" value="CTU2"/>
</dbReference>
<keyword evidence="1" id="KW-0963">Cytoplasm</keyword>
<name>A0AAV9XT50_9CRYT</name>
<dbReference type="EMBL" id="JAWDEY010000036">
    <property type="protein sequence ID" value="KAK6587898.1"/>
    <property type="molecule type" value="Genomic_DNA"/>
</dbReference>
<evidence type="ECO:0000313" key="3">
    <source>
        <dbReference type="EMBL" id="KAK6587898.1"/>
    </source>
</evidence>
<comment type="caution">
    <text evidence="3">The sequence shown here is derived from an EMBL/GenBank/DDBJ whole genome shotgun (WGS) entry which is preliminary data.</text>
</comment>
<proteinExistence type="predicted"/>